<protein>
    <recommendedName>
        <fullName evidence="2">VLIG-type G domain-containing protein</fullName>
    </recommendedName>
</protein>
<gene>
    <name evidence="3" type="ORF">MRATA1EN1_LOCUS2093</name>
</gene>
<dbReference type="SUPFAM" id="SSF52540">
    <property type="entry name" value="P-loop containing nucleoside triphosphate hydrolases"/>
    <property type="match status" value="1"/>
</dbReference>
<feature type="coiled-coil region" evidence="1">
    <location>
        <begin position="309"/>
        <end position="336"/>
    </location>
</feature>
<keyword evidence="4" id="KW-1185">Reference proteome</keyword>
<dbReference type="Gene3D" id="3.40.50.300">
    <property type="entry name" value="P-loop containing nucleotide triphosphate hydrolases"/>
    <property type="match status" value="1"/>
</dbReference>
<dbReference type="InterPro" id="IPR027417">
    <property type="entry name" value="P-loop_NTPase"/>
</dbReference>
<proteinExistence type="predicted"/>
<dbReference type="Proteomes" id="UP001176941">
    <property type="component" value="Chromosome 10"/>
</dbReference>
<evidence type="ECO:0000313" key="4">
    <source>
        <dbReference type="Proteomes" id="UP001176941"/>
    </source>
</evidence>
<organism evidence="3 4">
    <name type="scientific">Rangifer tarandus platyrhynchus</name>
    <name type="common">Svalbard reindeer</name>
    <dbReference type="NCBI Taxonomy" id="3082113"/>
    <lineage>
        <taxon>Eukaryota</taxon>
        <taxon>Metazoa</taxon>
        <taxon>Chordata</taxon>
        <taxon>Craniata</taxon>
        <taxon>Vertebrata</taxon>
        <taxon>Euteleostomi</taxon>
        <taxon>Mammalia</taxon>
        <taxon>Eutheria</taxon>
        <taxon>Laurasiatheria</taxon>
        <taxon>Artiodactyla</taxon>
        <taxon>Ruminantia</taxon>
        <taxon>Pecora</taxon>
        <taxon>Cervidae</taxon>
        <taxon>Odocoileinae</taxon>
        <taxon>Rangifer</taxon>
    </lineage>
</organism>
<keyword evidence="1" id="KW-0175">Coiled coil</keyword>
<accession>A0ABN8XVJ0</accession>
<dbReference type="PANTHER" id="PTHR22796">
    <property type="entry name" value="URG4-RELATED"/>
    <property type="match status" value="1"/>
</dbReference>
<dbReference type="EMBL" id="OX459946">
    <property type="protein sequence ID" value="CAI9153131.1"/>
    <property type="molecule type" value="Genomic_DNA"/>
</dbReference>
<dbReference type="Pfam" id="PF25683">
    <property type="entry name" value="URGCP_GTPase"/>
    <property type="match status" value="1"/>
</dbReference>
<dbReference type="PROSITE" id="PS51717">
    <property type="entry name" value="G_VLIG"/>
    <property type="match status" value="1"/>
</dbReference>
<evidence type="ECO:0000259" key="2">
    <source>
        <dbReference type="PROSITE" id="PS51717"/>
    </source>
</evidence>
<dbReference type="PANTHER" id="PTHR22796:SF6">
    <property type="entry name" value="INTERFERON-INDUCED VERY LARGE GTPASE 1-RELATED"/>
    <property type="match status" value="1"/>
</dbReference>
<evidence type="ECO:0000256" key="1">
    <source>
        <dbReference type="SAM" id="Coils"/>
    </source>
</evidence>
<feature type="domain" description="VLIG-type G" evidence="2">
    <location>
        <begin position="167"/>
        <end position="408"/>
    </location>
</feature>
<dbReference type="InterPro" id="IPR030383">
    <property type="entry name" value="G_VLIG_dom"/>
</dbReference>
<evidence type="ECO:0000313" key="3">
    <source>
        <dbReference type="EMBL" id="CAI9153131.1"/>
    </source>
</evidence>
<sequence>MTRRQQMRKTFPLNALMHFALKILQNHSETHTKLYFLQWLNVALDNLTAGHLENLNEKKKALVQKEKQEATKSSSVKDWQKRIEAISREINDCTLGIEHILREAGQIYEALEETSPMKDTLFLSLPHIAADLMISGVPIELMDGDVSYVPLRWVAAVFDKLSEKLGDKRLFVLSVLGLKSSRKSTLLNALFGLQFTVSAGRCTRGAYIQLLKVEETFTAEIGFDFVLVVDTEGLRAPELSNKSQNHDNELATFVIGLGNLTLINIMGENPSEMQEVLQIVVQAFLRMKQVKISPGCLFVHQNVGEVTAKDQTMEGRRQLEQRLDQMAARAAEEEQCSDVNCFSDVIKFDANTHVYYFAHLWDGNPPMAPPNPHYSHNVQELKSRILVTGQQESRGSIMKISDVKFQVQDL</sequence>
<name>A0ABN8XVJ0_RANTA</name>
<reference evidence="3" key="1">
    <citation type="submission" date="2023-04" db="EMBL/GenBank/DDBJ databases">
        <authorList>
            <consortium name="ELIXIR-Norway"/>
        </authorList>
    </citation>
    <scope>NUCLEOTIDE SEQUENCE [LARGE SCALE GENOMIC DNA]</scope>
</reference>